<accession>A0A6B0YQT8</accession>
<feature type="domain" description="Gfo/Idh/MocA-like oxidoreductase N-terminal" evidence="2">
    <location>
        <begin position="6"/>
        <end position="143"/>
    </location>
</feature>
<dbReference type="Pfam" id="PF01408">
    <property type="entry name" value="GFO_IDH_MocA"/>
    <property type="match status" value="1"/>
</dbReference>
<dbReference type="SUPFAM" id="SSF51735">
    <property type="entry name" value="NAD(P)-binding Rossmann-fold domains"/>
    <property type="match status" value="1"/>
</dbReference>
<dbReference type="PANTHER" id="PTHR43708:SF8">
    <property type="entry name" value="OXIDOREDUCTASE"/>
    <property type="match status" value="1"/>
</dbReference>
<dbReference type="AlphaFoldDB" id="A0A6B0YQT8"/>
<reference evidence="4" key="1">
    <citation type="submission" date="2019-09" db="EMBL/GenBank/DDBJ databases">
        <title>Characterisation of the sponge microbiome using genome-centric metagenomics.</title>
        <authorList>
            <person name="Engelberts J.P."/>
            <person name="Robbins S.J."/>
            <person name="De Goeij J.M."/>
            <person name="Aranda M."/>
            <person name="Bell S.C."/>
            <person name="Webster N.S."/>
        </authorList>
    </citation>
    <scope>NUCLEOTIDE SEQUENCE</scope>
    <source>
        <strain evidence="4">SB0664_bin_27</strain>
    </source>
</reference>
<dbReference type="Gene3D" id="3.40.50.720">
    <property type="entry name" value="NAD(P)-binding Rossmann-like Domain"/>
    <property type="match status" value="1"/>
</dbReference>
<dbReference type="GO" id="GO:0000166">
    <property type="term" value="F:nucleotide binding"/>
    <property type="evidence" value="ECO:0007669"/>
    <property type="project" value="InterPro"/>
</dbReference>
<dbReference type="InterPro" id="IPR004104">
    <property type="entry name" value="Gfo/Idh/MocA-like_OxRdtase_C"/>
</dbReference>
<dbReference type="Pfam" id="PF02894">
    <property type="entry name" value="GFO_IDH_MocA_C"/>
    <property type="match status" value="1"/>
</dbReference>
<protein>
    <submittedName>
        <fullName evidence="4">Gfo/Idh/MocA family oxidoreductase</fullName>
    </submittedName>
</protein>
<dbReference type="Gene3D" id="3.30.360.10">
    <property type="entry name" value="Dihydrodipicolinate Reductase, domain 2"/>
    <property type="match status" value="1"/>
</dbReference>
<comment type="caution">
    <text evidence="4">The sequence shown here is derived from an EMBL/GenBank/DDBJ whole genome shotgun (WGS) entry which is preliminary data.</text>
</comment>
<gene>
    <name evidence="4" type="ORF">F4Y42_03605</name>
</gene>
<feature type="domain" description="Gfo/Idh/MocA-like oxidoreductase C-terminal" evidence="3">
    <location>
        <begin position="178"/>
        <end position="339"/>
    </location>
</feature>
<dbReference type="InterPro" id="IPR000683">
    <property type="entry name" value="Gfo/Idh/MocA-like_OxRdtase_N"/>
</dbReference>
<dbReference type="SUPFAM" id="SSF55347">
    <property type="entry name" value="Glyceraldehyde-3-phosphate dehydrogenase-like, C-terminal domain"/>
    <property type="match status" value="1"/>
</dbReference>
<sequence length="373" mass="41184">MSESKFRAAVIGLGRMGSTFDDEIEQGGQFFMPYCHAPTYTASPQTDLISGADPHAEQGEIFADRWGLERGQIYADYREMLEAERPEFVSICTTARLRAQIMIDAINAGVKAIWAEKPFTLSLAEADEVIELGNRNGVAIAVNCSRRYNVFFNQARRMVDEGELGEILQITAYAQCNLSHNGSHSIDAMRYLAAGDVEWVFGEMESDEKAAGEEDLMGNGYMAFDNGARGFLRGTPTGAAPWEFDLIGTEGRVRTLAQGMEAQYYRWVPGGLRDQGLPARAPFPLPTQIPSSGLSVIEDLVDCIETGRQPRCSGEDGRKALEIAIALRESHRRGGRRVDLPLADRSLRILSVEIREDALPARVRRMQQNQGAG</sequence>
<evidence type="ECO:0000256" key="1">
    <source>
        <dbReference type="ARBA" id="ARBA00010928"/>
    </source>
</evidence>
<dbReference type="EMBL" id="VXRG01000035">
    <property type="protein sequence ID" value="MXY92515.1"/>
    <property type="molecule type" value="Genomic_DNA"/>
</dbReference>
<proteinExistence type="inferred from homology"/>
<organism evidence="4">
    <name type="scientific">Caldilineaceae bacterium SB0664_bin_27</name>
    <dbReference type="NCBI Taxonomy" id="2605260"/>
    <lineage>
        <taxon>Bacteria</taxon>
        <taxon>Bacillati</taxon>
        <taxon>Chloroflexota</taxon>
        <taxon>Caldilineae</taxon>
        <taxon>Caldilineales</taxon>
        <taxon>Caldilineaceae</taxon>
    </lineage>
</organism>
<evidence type="ECO:0000259" key="3">
    <source>
        <dbReference type="Pfam" id="PF02894"/>
    </source>
</evidence>
<dbReference type="InterPro" id="IPR036291">
    <property type="entry name" value="NAD(P)-bd_dom_sf"/>
</dbReference>
<dbReference type="PANTHER" id="PTHR43708">
    <property type="entry name" value="CONSERVED EXPRESSED OXIDOREDUCTASE (EUROFUNG)"/>
    <property type="match status" value="1"/>
</dbReference>
<dbReference type="InterPro" id="IPR051317">
    <property type="entry name" value="Gfo/Idh/MocA_oxidoreduct"/>
</dbReference>
<comment type="similarity">
    <text evidence="1">Belongs to the Gfo/Idh/MocA family.</text>
</comment>
<evidence type="ECO:0000259" key="2">
    <source>
        <dbReference type="Pfam" id="PF01408"/>
    </source>
</evidence>
<name>A0A6B0YQT8_9CHLR</name>
<evidence type="ECO:0000313" key="4">
    <source>
        <dbReference type="EMBL" id="MXY92515.1"/>
    </source>
</evidence>